<organism evidence="12 13">
    <name type="scientific">Actinomadura miaoliensis</name>
    <dbReference type="NCBI Taxonomy" id="430685"/>
    <lineage>
        <taxon>Bacteria</taxon>
        <taxon>Bacillati</taxon>
        <taxon>Actinomycetota</taxon>
        <taxon>Actinomycetes</taxon>
        <taxon>Streptosporangiales</taxon>
        <taxon>Thermomonosporaceae</taxon>
        <taxon>Actinomadura</taxon>
    </lineage>
</organism>
<dbReference type="CDD" id="cd03214">
    <property type="entry name" value="ABC_Iron-Siderophores_B12_Hemin"/>
    <property type="match status" value="1"/>
</dbReference>
<feature type="region of interest" description="Disordered" evidence="10">
    <location>
        <begin position="1"/>
        <end position="29"/>
    </location>
</feature>
<sequence length="289" mass="30688">MTTEHVPPSSGSATADATADAADEDARPPVRLEARGLSVGYGDRLVIEDLDLELPGGAFTVIIGPNACGKSTLLRTLARLLSPRGGAALIDGADVHAMPTRELARRLGVLPQSPVTPEGLTVADLVARGRQPHQRWFRQWSAADTAAVERALRLTGLTDLRDRPVDALSGGQRQRVWIAMTLAQDTDALLLDEPTTFLDLAHQIEVLDLLRRLNRGSTGRTVVAVLHDLNQACRYADHLVVMKDGRVVAQGPPGEVMNADRLGEVFGLGGVVVPCPVTGAPLVVPDAPA</sequence>
<accession>A0ABP7VGB4</accession>
<dbReference type="Pfam" id="PF00005">
    <property type="entry name" value="ABC_tran"/>
    <property type="match status" value="1"/>
</dbReference>
<dbReference type="EMBL" id="BAAAZG010000011">
    <property type="protein sequence ID" value="GAA4066636.1"/>
    <property type="molecule type" value="Genomic_DNA"/>
</dbReference>
<keyword evidence="9" id="KW-0472">Membrane</keyword>
<evidence type="ECO:0000256" key="5">
    <source>
        <dbReference type="ARBA" id="ARBA00022741"/>
    </source>
</evidence>
<protein>
    <submittedName>
        <fullName evidence="12">ABC transporter ATP-binding protein</fullName>
    </submittedName>
</protein>
<dbReference type="InterPro" id="IPR051535">
    <property type="entry name" value="Siderophore_ABC-ATPase"/>
</dbReference>
<evidence type="ECO:0000256" key="4">
    <source>
        <dbReference type="ARBA" id="ARBA00022496"/>
    </source>
</evidence>
<evidence type="ECO:0000313" key="13">
    <source>
        <dbReference type="Proteomes" id="UP001500683"/>
    </source>
</evidence>
<dbReference type="RefSeq" id="WP_344944497.1">
    <property type="nucleotide sequence ID" value="NZ_BAAAZG010000011.1"/>
</dbReference>
<evidence type="ECO:0000256" key="2">
    <source>
        <dbReference type="ARBA" id="ARBA00022448"/>
    </source>
</evidence>
<keyword evidence="8" id="KW-0406">Ion transport</keyword>
<keyword evidence="2" id="KW-0813">Transport</keyword>
<reference evidence="13" key="1">
    <citation type="journal article" date="2019" name="Int. J. Syst. Evol. Microbiol.">
        <title>The Global Catalogue of Microorganisms (GCM) 10K type strain sequencing project: providing services to taxonomists for standard genome sequencing and annotation.</title>
        <authorList>
            <consortium name="The Broad Institute Genomics Platform"/>
            <consortium name="The Broad Institute Genome Sequencing Center for Infectious Disease"/>
            <person name="Wu L."/>
            <person name="Ma J."/>
        </authorList>
    </citation>
    <scope>NUCLEOTIDE SEQUENCE [LARGE SCALE GENOMIC DNA]</scope>
    <source>
        <strain evidence="13">JCM 16702</strain>
    </source>
</reference>
<keyword evidence="5" id="KW-0547">Nucleotide-binding</keyword>
<dbReference type="PANTHER" id="PTHR42771">
    <property type="entry name" value="IRON(3+)-HYDROXAMATE IMPORT ATP-BINDING PROTEIN FHUC"/>
    <property type="match status" value="1"/>
</dbReference>
<evidence type="ECO:0000256" key="1">
    <source>
        <dbReference type="ARBA" id="ARBA00004202"/>
    </source>
</evidence>
<dbReference type="Gene3D" id="3.40.50.300">
    <property type="entry name" value="P-loop containing nucleotide triphosphate hydrolases"/>
    <property type="match status" value="1"/>
</dbReference>
<evidence type="ECO:0000259" key="11">
    <source>
        <dbReference type="PROSITE" id="PS50893"/>
    </source>
</evidence>
<evidence type="ECO:0000313" key="12">
    <source>
        <dbReference type="EMBL" id="GAA4066636.1"/>
    </source>
</evidence>
<dbReference type="InterPro" id="IPR003593">
    <property type="entry name" value="AAA+_ATPase"/>
</dbReference>
<evidence type="ECO:0000256" key="6">
    <source>
        <dbReference type="ARBA" id="ARBA00022840"/>
    </source>
</evidence>
<gene>
    <name evidence="12" type="ORF">GCM10022214_21300</name>
</gene>
<dbReference type="InterPro" id="IPR003439">
    <property type="entry name" value="ABC_transporter-like_ATP-bd"/>
</dbReference>
<comment type="subcellular location">
    <subcellularLocation>
        <location evidence="1">Cell membrane</location>
        <topology evidence="1">Peripheral membrane protein</topology>
    </subcellularLocation>
</comment>
<dbReference type="PROSITE" id="PS00211">
    <property type="entry name" value="ABC_TRANSPORTER_1"/>
    <property type="match status" value="1"/>
</dbReference>
<proteinExistence type="predicted"/>
<keyword evidence="4" id="KW-0410">Iron transport</keyword>
<dbReference type="SUPFAM" id="SSF52540">
    <property type="entry name" value="P-loop containing nucleoside triphosphate hydrolases"/>
    <property type="match status" value="1"/>
</dbReference>
<dbReference type="PANTHER" id="PTHR42771:SF2">
    <property type="entry name" value="IRON(3+)-HYDROXAMATE IMPORT ATP-BINDING PROTEIN FHUC"/>
    <property type="match status" value="1"/>
</dbReference>
<dbReference type="InterPro" id="IPR027417">
    <property type="entry name" value="P-loop_NTPase"/>
</dbReference>
<name>A0ABP7VGB4_9ACTN</name>
<comment type="caution">
    <text evidence="12">The sequence shown here is derived from an EMBL/GenBank/DDBJ whole genome shotgun (WGS) entry which is preliminary data.</text>
</comment>
<keyword evidence="13" id="KW-1185">Reference proteome</keyword>
<keyword evidence="3" id="KW-1003">Cell membrane</keyword>
<feature type="domain" description="ABC transporter" evidence="11">
    <location>
        <begin position="30"/>
        <end position="269"/>
    </location>
</feature>
<dbReference type="InterPro" id="IPR017871">
    <property type="entry name" value="ABC_transporter-like_CS"/>
</dbReference>
<evidence type="ECO:0000256" key="3">
    <source>
        <dbReference type="ARBA" id="ARBA00022475"/>
    </source>
</evidence>
<keyword evidence="6 12" id="KW-0067">ATP-binding</keyword>
<evidence type="ECO:0000256" key="8">
    <source>
        <dbReference type="ARBA" id="ARBA00023065"/>
    </source>
</evidence>
<keyword evidence="7" id="KW-0408">Iron</keyword>
<dbReference type="SMART" id="SM00382">
    <property type="entry name" value="AAA"/>
    <property type="match status" value="1"/>
</dbReference>
<dbReference type="PROSITE" id="PS50893">
    <property type="entry name" value="ABC_TRANSPORTER_2"/>
    <property type="match status" value="1"/>
</dbReference>
<evidence type="ECO:0000256" key="9">
    <source>
        <dbReference type="ARBA" id="ARBA00023136"/>
    </source>
</evidence>
<evidence type="ECO:0000256" key="7">
    <source>
        <dbReference type="ARBA" id="ARBA00023004"/>
    </source>
</evidence>
<dbReference type="Proteomes" id="UP001500683">
    <property type="component" value="Unassembled WGS sequence"/>
</dbReference>
<evidence type="ECO:0000256" key="10">
    <source>
        <dbReference type="SAM" id="MobiDB-lite"/>
    </source>
</evidence>
<dbReference type="GO" id="GO:0005524">
    <property type="term" value="F:ATP binding"/>
    <property type="evidence" value="ECO:0007669"/>
    <property type="project" value="UniProtKB-KW"/>
</dbReference>